<accession>A0ABT8X1H8</accession>
<sequence>MPEGLSMVELALRWILDHPSVSCVIPGASSTKHVLSNTSVSNFKPLSEDTHRLLSNLYLKEIHQCIRGSY</sequence>
<protein>
    <submittedName>
        <fullName evidence="2">Aldo/keto reductase</fullName>
    </submittedName>
</protein>
<gene>
    <name evidence="2" type="ORF">Q4Q39_09155</name>
</gene>
<dbReference type="Pfam" id="PF00248">
    <property type="entry name" value="Aldo_ket_red"/>
    <property type="match status" value="1"/>
</dbReference>
<organism evidence="2 3">
    <name type="scientific">Flavivirga amylovorans</name>
    <dbReference type="NCBI Taxonomy" id="870486"/>
    <lineage>
        <taxon>Bacteria</taxon>
        <taxon>Pseudomonadati</taxon>
        <taxon>Bacteroidota</taxon>
        <taxon>Flavobacteriia</taxon>
        <taxon>Flavobacteriales</taxon>
        <taxon>Flavobacteriaceae</taxon>
        <taxon>Flavivirga</taxon>
    </lineage>
</organism>
<comment type="caution">
    <text evidence="2">The sequence shown here is derived from an EMBL/GenBank/DDBJ whole genome shotgun (WGS) entry which is preliminary data.</text>
</comment>
<evidence type="ECO:0000259" key="1">
    <source>
        <dbReference type="Pfam" id="PF00248"/>
    </source>
</evidence>
<keyword evidence="3" id="KW-1185">Reference proteome</keyword>
<dbReference type="EMBL" id="JAUOEM010000003">
    <property type="protein sequence ID" value="MDO5987563.1"/>
    <property type="molecule type" value="Genomic_DNA"/>
</dbReference>
<evidence type="ECO:0000313" key="3">
    <source>
        <dbReference type="Proteomes" id="UP001176891"/>
    </source>
</evidence>
<feature type="domain" description="NADP-dependent oxidoreductase" evidence="1">
    <location>
        <begin position="4"/>
        <end position="55"/>
    </location>
</feature>
<dbReference type="RefSeq" id="WP_303282125.1">
    <property type="nucleotide sequence ID" value="NZ_BAABCZ010000010.1"/>
</dbReference>
<proteinExistence type="predicted"/>
<name>A0ABT8X1H8_9FLAO</name>
<dbReference type="SUPFAM" id="SSF51430">
    <property type="entry name" value="NAD(P)-linked oxidoreductase"/>
    <property type="match status" value="1"/>
</dbReference>
<dbReference type="Gene3D" id="3.20.20.100">
    <property type="entry name" value="NADP-dependent oxidoreductase domain"/>
    <property type="match status" value="1"/>
</dbReference>
<dbReference type="Proteomes" id="UP001176891">
    <property type="component" value="Unassembled WGS sequence"/>
</dbReference>
<reference evidence="2" key="1">
    <citation type="submission" date="2023-07" db="EMBL/GenBank/DDBJ databases">
        <title>Two novel species in the genus Flavivirga.</title>
        <authorList>
            <person name="Kwon K."/>
        </authorList>
    </citation>
    <scope>NUCLEOTIDE SEQUENCE</scope>
    <source>
        <strain evidence="2">KACC 14157</strain>
    </source>
</reference>
<dbReference type="InterPro" id="IPR023210">
    <property type="entry name" value="NADP_OxRdtase_dom"/>
</dbReference>
<dbReference type="InterPro" id="IPR036812">
    <property type="entry name" value="NAD(P)_OxRdtase_dom_sf"/>
</dbReference>
<evidence type="ECO:0000313" key="2">
    <source>
        <dbReference type="EMBL" id="MDO5987563.1"/>
    </source>
</evidence>